<reference evidence="2 3" key="1">
    <citation type="journal article" date="2005" name="DNA Res.">
        <title>Complete genome sequence of the facultative anaerobic magnetotactic bacterium Magnetospirillum sp. strain AMB-1.</title>
        <authorList>
            <person name="Matsunaga T."/>
            <person name="Okamura Y."/>
            <person name="Fukuda Y."/>
            <person name="Wahyudi A.T."/>
            <person name="Murase Y."/>
            <person name="Takeyama H."/>
        </authorList>
    </citation>
    <scope>NUCLEOTIDE SEQUENCE [LARGE SCALE GENOMIC DNA]</scope>
    <source>
        <strain evidence="3">ATCC 700264 / AMB-1</strain>
    </source>
</reference>
<dbReference type="EMBL" id="AP007255">
    <property type="protein sequence ID" value="BAE49039.1"/>
    <property type="molecule type" value="Genomic_DNA"/>
</dbReference>
<sequence length="158" mass="17096">MRLRIVLAAAVLAAFTMLMSVAPAMAGCSGETIRPDLADRWKDAAGKPRWPNEDWSGGLNVTILLLPGTVIDRFGCDDGNRFSPQGTPFAARALPYDCSRESYSSYRVLRPFPVKSAEAQGWFGLRGGAVQYRTTVSARELLADGTLEPIESARPSCA</sequence>
<evidence type="ECO:0000313" key="2">
    <source>
        <dbReference type="EMBL" id="BAE49039.1"/>
    </source>
</evidence>
<dbReference type="AlphaFoldDB" id="Q2WAT6"/>
<dbReference type="GO" id="GO:0050135">
    <property type="term" value="F:NADP+ nucleosidase activity"/>
    <property type="evidence" value="ECO:0007669"/>
    <property type="project" value="InterPro"/>
</dbReference>
<protein>
    <recommendedName>
        <fullName evidence="1">TNT domain-containing protein</fullName>
    </recommendedName>
</protein>
<proteinExistence type="predicted"/>
<keyword evidence="3" id="KW-1185">Reference proteome</keyword>
<gene>
    <name evidence="2" type="ordered locus">amb0235</name>
</gene>
<dbReference type="Proteomes" id="UP000007058">
    <property type="component" value="Chromosome"/>
</dbReference>
<dbReference type="InterPro" id="IPR025331">
    <property type="entry name" value="TNT"/>
</dbReference>
<dbReference type="STRING" id="342108.amb0235"/>
<dbReference type="KEGG" id="mag:amb0235"/>
<feature type="domain" description="TNT" evidence="1">
    <location>
        <begin position="65"/>
        <end position="149"/>
    </location>
</feature>
<dbReference type="HOGENOM" id="CLU_1684483_0_0_5"/>
<evidence type="ECO:0000313" key="3">
    <source>
        <dbReference type="Proteomes" id="UP000007058"/>
    </source>
</evidence>
<accession>Q2WAT6</accession>
<organism evidence="2 3">
    <name type="scientific">Paramagnetospirillum magneticum (strain ATCC 700264 / AMB-1)</name>
    <name type="common">Magnetospirillum magneticum</name>
    <dbReference type="NCBI Taxonomy" id="342108"/>
    <lineage>
        <taxon>Bacteria</taxon>
        <taxon>Pseudomonadati</taxon>
        <taxon>Pseudomonadota</taxon>
        <taxon>Alphaproteobacteria</taxon>
        <taxon>Rhodospirillales</taxon>
        <taxon>Magnetospirillaceae</taxon>
        <taxon>Paramagnetospirillum</taxon>
    </lineage>
</organism>
<name>Q2WAT6_PARM1</name>
<evidence type="ECO:0000259" key="1">
    <source>
        <dbReference type="Pfam" id="PF14021"/>
    </source>
</evidence>
<dbReference type="PROSITE" id="PS51257">
    <property type="entry name" value="PROKAR_LIPOPROTEIN"/>
    <property type="match status" value="1"/>
</dbReference>
<dbReference type="Pfam" id="PF14021">
    <property type="entry name" value="TNT"/>
    <property type="match status" value="1"/>
</dbReference>
<dbReference type="RefSeq" id="WP_011382682.1">
    <property type="nucleotide sequence ID" value="NC_007626.1"/>
</dbReference>